<dbReference type="EMBL" id="JANDXR010000001">
    <property type="protein sequence ID" value="MCP9500347.1"/>
    <property type="molecule type" value="Genomic_DNA"/>
</dbReference>
<evidence type="ECO:0000259" key="3">
    <source>
        <dbReference type="Pfam" id="PF00326"/>
    </source>
</evidence>
<dbReference type="GO" id="GO:0006508">
    <property type="term" value="P:proteolysis"/>
    <property type="evidence" value="ECO:0007669"/>
    <property type="project" value="InterPro"/>
</dbReference>
<organism evidence="4 5">
    <name type="scientific">Segatella copri</name>
    <dbReference type="NCBI Taxonomy" id="165179"/>
    <lineage>
        <taxon>Bacteria</taxon>
        <taxon>Pseudomonadati</taxon>
        <taxon>Bacteroidota</taxon>
        <taxon>Bacteroidia</taxon>
        <taxon>Bacteroidales</taxon>
        <taxon>Prevotellaceae</taxon>
        <taxon>Segatella</taxon>
    </lineage>
</organism>
<dbReference type="InterPro" id="IPR001375">
    <property type="entry name" value="Peptidase_S9_cat"/>
</dbReference>
<evidence type="ECO:0000256" key="1">
    <source>
        <dbReference type="ARBA" id="ARBA00022801"/>
    </source>
</evidence>
<evidence type="ECO:0000313" key="5">
    <source>
        <dbReference type="Proteomes" id="UP001206014"/>
    </source>
</evidence>
<accession>A0AAW5HWQ8</accession>
<feature type="domain" description="Peptidase S9 prolyl oligopeptidase catalytic" evidence="3">
    <location>
        <begin position="623"/>
        <end position="827"/>
    </location>
</feature>
<comment type="caution">
    <text evidence="4">The sequence shown here is derived from an EMBL/GenBank/DDBJ whole genome shotgun (WGS) entry which is preliminary data.</text>
</comment>
<gene>
    <name evidence="4" type="ORF">NND11_02060</name>
</gene>
<protein>
    <submittedName>
        <fullName evidence="4">Prolyl oligopeptidase family serine peptidase</fullName>
    </submittedName>
</protein>
<feature type="signal peptide" evidence="2">
    <location>
        <begin position="1"/>
        <end position="26"/>
    </location>
</feature>
<dbReference type="Gene3D" id="3.40.50.1820">
    <property type="entry name" value="alpha/beta hydrolase"/>
    <property type="match status" value="1"/>
</dbReference>
<dbReference type="Pfam" id="PF00326">
    <property type="entry name" value="Peptidase_S9"/>
    <property type="match status" value="1"/>
</dbReference>
<evidence type="ECO:0000256" key="2">
    <source>
        <dbReference type="SAM" id="SignalP"/>
    </source>
</evidence>
<dbReference type="Gene3D" id="2.120.10.30">
    <property type="entry name" value="TolB, C-terminal domain"/>
    <property type="match status" value="1"/>
</dbReference>
<proteinExistence type="predicted"/>
<keyword evidence="1" id="KW-0378">Hydrolase</keyword>
<dbReference type="Proteomes" id="UP001206014">
    <property type="component" value="Unassembled WGS sequence"/>
</dbReference>
<reference evidence="4" key="1">
    <citation type="submission" date="2022-07" db="EMBL/GenBank/DDBJ databases">
        <title>Prevotella copri.</title>
        <authorList>
            <person name="Yang C."/>
        </authorList>
    </citation>
    <scope>NUCLEOTIDE SEQUENCE</scope>
    <source>
        <strain evidence="4">HF88</strain>
    </source>
</reference>
<evidence type="ECO:0000313" key="4">
    <source>
        <dbReference type="EMBL" id="MCP9500347.1"/>
    </source>
</evidence>
<dbReference type="InterPro" id="IPR029058">
    <property type="entry name" value="AB_hydrolase_fold"/>
</dbReference>
<name>A0AAW5HWQ8_9BACT</name>
<dbReference type="SUPFAM" id="SSF53474">
    <property type="entry name" value="alpha/beta-Hydrolases"/>
    <property type="match status" value="1"/>
</dbReference>
<dbReference type="InterPro" id="IPR011042">
    <property type="entry name" value="6-blade_b-propeller_TolB-like"/>
</dbReference>
<sequence length="841" mass="93827">MNKLILKTTKSGLLAAALMASISASAETIEVKTLKYAGPYAVAQPWMADSVNIKGEAFDLKQLLDSPLSFTLLNKGKEVSAAQLLADKQDALHLASFCVSNTQRTKATIAVEGLEQYRLFVDGEQVAVNGDKAETILTPSQHTVVIKYLTRKNASSDKKSIKLTVIAANGAPLSVGDAAAKRAYNIYDVICAPNYPSVSISPNGKFIVVRKTWVDRKGNNHSMSELRNSQTNRVMATFEESVKWMPSSNKLYFTQKASDSSIAGEEKQDGTLQLITINPLTMEREVLAANIPDGWFQFTPDEKTLIYTLYTEGRKKDAQVYDVKEPDDRQPGWRSRSYLAKFDLASGVLQPLTFGYHNVYLSDISADSRYLLIGKSEERLTKRPTTLNSYYRLNLNDMSVETLIEKGEFLNSAQFSPDGKSILVSASPEAFNGIGKNVEEGQTPSMIDTQLYLMTLSDKKVRPLTRDFNPNVLSTEWSKVDGNIYFTAEDKDCVHLFQLNPKSGKFTLLKTPEEYIKSFSLASSAAEMAFSGQSASNADRLYKMNTKALKSQLVDDLSARELKDVELGECKAWNFVNSRGDTLCCRYYLPPHFDAAKKYPMIVNYYGGCSPTSRMFQSRYPHHVYAAMGYVVLVVNPSGATGFGQKFSARHVDTAGEGVAEDIISSTQAFCDEHAFVNRKKIGCIGASYGGFMTQYLQTKTDLFAAAISHAGISDHTSYWGEGYWGYSYSEVSMANEYPWTNKHLFVDQSPLYNADKIHTPLLFVHGTADNNVPVGESIQLYTALKLLGRPTAMVLVDGQDHHIIDYEKRLKWQNTIFAWFAKWLQDDASWWTEMYGDEKM</sequence>
<dbReference type="PANTHER" id="PTHR42776">
    <property type="entry name" value="SERINE PEPTIDASE S9 FAMILY MEMBER"/>
    <property type="match status" value="1"/>
</dbReference>
<feature type="chain" id="PRO_5043879509" evidence="2">
    <location>
        <begin position="27"/>
        <end position="841"/>
    </location>
</feature>
<dbReference type="GO" id="GO:0004252">
    <property type="term" value="F:serine-type endopeptidase activity"/>
    <property type="evidence" value="ECO:0007669"/>
    <property type="project" value="TreeGrafter"/>
</dbReference>
<dbReference type="RefSeq" id="WP_234564447.1">
    <property type="nucleotide sequence ID" value="NZ_JAJTTD010000012.1"/>
</dbReference>
<keyword evidence="2" id="KW-0732">Signal</keyword>
<dbReference type="SUPFAM" id="SSF82171">
    <property type="entry name" value="DPP6 N-terminal domain-like"/>
    <property type="match status" value="1"/>
</dbReference>
<dbReference type="AlphaFoldDB" id="A0AAW5HWQ8"/>
<dbReference type="PANTHER" id="PTHR42776:SF27">
    <property type="entry name" value="DIPEPTIDYL PEPTIDASE FAMILY MEMBER 6"/>
    <property type="match status" value="1"/>
</dbReference>